<evidence type="ECO:0000256" key="1">
    <source>
        <dbReference type="ARBA" id="ARBA00004377"/>
    </source>
</evidence>
<comment type="function">
    <text evidence="9">Component of the type II secretion system required for the energy-dependent secretion of extracellular factors such as proteases and toxins from the periplasm.</text>
</comment>
<keyword evidence="6 9" id="KW-0812">Transmembrane</keyword>
<dbReference type="Proteomes" id="UP000503018">
    <property type="component" value="Chromosome"/>
</dbReference>
<evidence type="ECO:0000256" key="4">
    <source>
        <dbReference type="ARBA" id="ARBA00022481"/>
    </source>
</evidence>
<organism evidence="11 12">
    <name type="scientific">Sphingomonas lacunae</name>
    <dbReference type="NCBI Taxonomy" id="2698828"/>
    <lineage>
        <taxon>Bacteria</taxon>
        <taxon>Pseudomonadati</taxon>
        <taxon>Pseudomonadota</taxon>
        <taxon>Alphaproteobacteria</taxon>
        <taxon>Sphingomonadales</taxon>
        <taxon>Sphingomonadaceae</taxon>
        <taxon>Sphingomonas</taxon>
    </lineage>
</organism>
<dbReference type="GO" id="GO:0015627">
    <property type="term" value="C:type II protein secretion system complex"/>
    <property type="evidence" value="ECO:0007669"/>
    <property type="project" value="UniProtKB-UniRule"/>
</dbReference>
<evidence type="ECO:0000256" key="9">
    <source>
        <dbReference type="RuleBase" id="RU368030"/>
    </source>
</evidence>
<evidence type="ECO:0000259" key="10">
    <source>
        <dbReference type="Pfam" id="PF02501"/>
    </source>
</evidence>
<dbReference type="Gene3D" id="3.30.1300.30">
    <property type="entry name" value="GSPII I/J protein-like"/>
    <property type="match status" value="1"/>
</dbReference>
<protein>
    <recommendedName>
        <fullName evidence="9">Type II secretion system protein I</fullName>
        <shortName evidence="9">T2SS minor pseudopilin I</shortName>
    </recommendedName>
</protein>
<keyword evidence="7 9" id="KW-1133">Transmembrane helix</keyword>
<evidence type="ECO:0000256" key="3">
    <source>
        <dbReference type="ARBA" id="ARBA00022475"/>
    </source>
</evidence>
<feature type="transmembrane region" description="Helical" evidence="9">
    <location>
        <begin position="12"/>
        <end position="32"/>
    </location>
</feature>
<dbReference type="InterPro" id="IPR003413">
    <property type="entry name" value="T2SS_GspI_C"/>
</dbReference>
<accession>A0A6M4AT44</accession>
<comment type="PTM">
    <text evidence="9">Cleaved by prepilin peptidase.</text>
</comment>
<keyword evidence="3" id="KW-1003">Cell membrane</keyword>
<dbReference type="RefSeq" id="WP_169945290.1">
    <property type="nucleotide sequence ID" value="NZ_CP053015.1"/>
</dbReference>
<dbReference type="InterPro" id="IPR010052">
    <property type="entry name" value="T2SS_protein-GspI"/>
</dbReference>
<comment type="subcellular location">
    <subcellularLocation>
        <location evidence="1 9">Cell inner membrane</location>
        <topology evidence="1 9">Single-pass membrane protein</topology>
    </subcellularLocation>
</comment>
<evidence type="ECO:0000256" key="5">
    <source>
        <dbReference type="ARBA" id="ARBA00022519"/>
    </source>
</evidence>
<dbReference type="SUPFAM" id="SSF54523">
    <property type="entry name" value="Pili subunits"/>
    <property type="match status" value="1"/>
</dbReference>
<comment type="similarity">
    <text evidence="2 9">Belongs to the GSP I family.</text>
</comment>
<keyword evidence="4 9" id="KW-0488">Methylation</keyword>
<sequence>MTNHHATDQSGFTLLEMLVALAILSIAALALVRLDAFTVRSTTDLDTRLIARIVAANAAADALTDPAPPTIGQSRSSITNGGIVWTINQQVTATADPSVLRIEIRVTAPDGTPARLTTVRVTG</sequence>
<dbReference type="PROSITE" id="PS00409">
    <property type="entry name" value="PROKAR_NTER_METHYL"/>
    <property type="match status" value="1"/>
</dbReference>
<dbReference type="NCBIfam" id="TIGR02532">
    <property type="entry name" value="IV_pilin_GFxxxE"/>
    <property type="match status" value="1"/>
</dbReference>
<dbReference type="PANTHER" id="PTHR38779:SF2">
    <property type="entry name" value="TYPE II SECRETION SYSTEM PROTEIN I-RELATED"/>
    <property type="match status" value="1"/>
</dbReference>
<keyword evidence="5 9" id="KW-0997">Cell inner membrane</keyword>
<comment type="subunit">
    <text evidence="9">Type II secretion is composed of four main components: the outer membrane complex, the inner membrane complex, the cytoplasmic secretion ATPase and the periplasm-spanning pseudopilus.</text>
</comment>
<dbReference type="NCBIfam" id="TIGR01707">
    <property type="entry name" value="gspI"/>
    <property type="match status" value="1"/>
</dbReference>
<evidence type="ECO:0000256" key="7">
    <source>
        <dbReference type="ARBA" id="ARBA00022989"/>
    </source>
</evidence>
<evidence type="ECO:0000313" key="12">
    <source>
        <dbReference type="Proteomes" id="UP000503018"/>
    </source>
</evidence>
<dbReference type="EMBL" id="CP053015">
    <property type="protein sequence ID" value="QJQ32244.1"/>
    <property type="molecule type" value="Genomic_DNA"/>
</dbReference>
<keyword evidence="12" id="KW-1185">Reference proteome</keyword>
<evidence type="ECO:0000313" key="11">
    <source>
        <dbReference type="EMBL" id="QJQ32244.1"/>
    </source>
</evidence>
<evidence type="ECO:0000256" key="6">
    <source>
        <dbReference type="ARBA" id="ARBA00022692"/>
    </source>
</evidence>
<dbReference type="PANTHER" id="PTHR38779">
    <property type="entry name" value="TYPE II SECRETION SYSTEM PROTEIN I-RELATED"/>
    <property type="match status" value="1"/>
</dbReference>
<dbReference type="Pfam" id="PF02501">
    <property type="entry name" value="T2SSI"/>
    <property type="match status" value="1"/>
</dbReference>
<evidence type="ECO:0000256" key="2">
    <source>
        <dbReference type="ARBA" id="ARBA00008358"/>
    </source>
</evidence>
<dbReference type="GO" id="GO:0005886">
    <property type="term" value="C:plasma membrane"/>
    <property type="evidence" value="ECO:0007669"/>
    <property type="project" value="UniProtKB-SubCell"/>
</dbReference>
<dbReference type="KEGG" id="slan:GV829_07065"/>
<keyword evidence="8 9" id="KW-0472">Membrane</keyword>
<reference evidence="11 12" key="1">
    <citation type="submission" date="2020-01" db="EMBL/GenBank/DDBJ databases">
        <title>Sphingomonas sp. strain CSW-10.</title>
        <authorList>
            <person name="Chen W.-M."/>
        </authorList>
    </citation>
    <scope>NUCLEOTIDE SEQUENCE [LARGE SCALE GENOMIC DNA]</scope>
    <source>
        <strain evidence="11 12">CSW-10</strain>
    </source>
</reference>
<dbReference type="InterPro" id="IPR012902">
    <property type="entry name" value="N_methyl_site"/>
</dbReference>
<gene>
    <name evidence="11" type="primary">gspI</name>
    <name evidence="11" type="ORF">GV829_07065</name>
</gene>
<name>A0A6M4AT44_9SPHN</name>
<dbReference type="Pfam" id="PF07963">
    <property type="entry name" value="N_methyl"/>
    <property type="match status" value="1"/>
</dbReference>
<feature type="domain" description="Type II secretion system protein GspI C-terminal" evidence="10">
    <location>
        <begin position="45"/>
        <end position="120"/>
    </location>
</feature>
<evidence type="ECO:0000256" key="8">
    <source>
        <dbReference type="ARBA" id="ARBA00023136"/>
    </source>
</evidence>
<dbReference type="AlphaFoldDB" id="A0A6M4AT44"/>
<dbReference type="GO" id="GO:0015628">
    <property type="term" value="P:protein secretion by the type II secretion system"/>
    <property type="evidence" value="ECO:0007669"/>
    <property type="project" value="UniProtKB-UniRule"/>
</dbReference>
<proteinExistence type="inferred from homology"/>
<dbReference type="InterPro" id="IPR045584">
    <property type="entry name" value="Pilin-like"/>
</dbReference>